<evidence type="ECO:0000256" key="1">
    <source>
        <dbReference type="ARBA" id="ARBA00004418"/>
    </source>
</evidence>
<dbReference type="GO" id="GO:0030288">
    <property type="term" value="C:outer membrane-bounded periplasmic space"/>
    <property type="evidence" value="ECO:0007669"/>
    <property type="project" value="InterPro"/>
</dbReference>
<dbReference type="GO" id="GO:0030976">
    <property type="term" value="F:thiamine pyrophosphate binding"/>
    <property type="evidence" value="ECO:0007669"/>
    <property type="project" value="TreeGrafter"/>
</dbReference>
<organism evidence="7 8">
    <name type="scientific">Marinobacter nanhaiticus D15-8W</name>
    <dbReference type="NCBI Taxonomy" id="626887"/>
    <lineage>
        <taxon>Bacteria</taxon>
        <taxon>Pseudomonadati</taxon>
        <taxon>Pseudomonadota</taxon>
        <taxon>Gammaproteobacteria</taxon>
        <taxon>Pseudomonadales</taxon>
        <taxon>Marinobacteraceae</taxon>
        <taxon>Marinobacter</taxon>
    </lineage>
</organism>
<keyword evidence="3" id="KW-0813">Transport</keyword>
<evidence type="ECO:0000256" key="5">
    <source>
        <dbReference type="ARBA" id="ARBA00022764"/>
    </source>
</evidence>
<accession>N6W9K4</accession>
<evidence type="ECO:0000256" key="6">
    <source>
        <dbReference type="SAM" id="SignalP"/>
    </source>
</evidence>
<evidence type="ECO:0000313" key="7">
    <source>
        <dbReference type="EMBL" id="ENO16969.2"/>
    </source>
</evidence>
<dbReference type="OrthoDB" id="8013425at2"/>
<keyword evidence="4 6" id="KW-0732">Signal</keyword>
<name>N6W9K4_9GAMM</name>
<dbReference type="STRING" id="626887.J057_00979"/>
<dbReference type="Pfam" id="PF13343">
    <property type="entry name" value="SBP_bac_6"/>
    <property type="match status" value="1"/>
</dbReference>
<evidence type="ECO:0000256" key="2">
    <source>
        <dbReference type="ARBA" id="ARBA00008520"/>
    </source>
</evidence>
<dbReference type="HOGENOM" id="CLU_026974_6_0_6"/>
<dbReference type="NCBIfam" id="TIGR01276">
    <property type="entry name" value="thiB"/>
    <property type="match status" value="1"/>
</dbReference>
<dbReference type="InterPro" id="IPR005967">
    <property type="entry name" value="ThiB"/>
</dbReference>
<dbReference type="eggNOG" id="COG4143">
    <property type="taxonomic scope" value="Bacteria"/>
</dbReference>
<dbReference type="SUPFAM" id="SSF53850">
    <property type="entry name" value="Periplasmic binding protein-like II"/>
    <property type="match status" value="1"/>
</dbReference>
<dbReference type="CDD" id="cd13545">
    <property type="entry name" value="PBP2_TbpA"/>
    <property type="match status" value="1"/>
</dbReference>
<keyword evidence="5" id="KW-0574">Periplasm</keyword>
<sequence length="344" mass="38608">MVKTLLPTTAARSLSLLLLSFLFIAAGRHAVAAPTLTIYTYPSFVSEWGPGPAIKTSFEARCDCTLEFIALDSSVAILHRLRLEGESTRADLVLGLDANIMAEARKTGLLAPHGIDTSALELPINWQDDIFVPYDWGYFAFVYDTEQLTNPPSSLEALIDAPDDLKIILQDPRTSTPGLGFLLWMRHVYGDQAPEKWQALQDNILTVSKGWSDAYFSLFMNGEAPMVLSYSTSPAYHMAVDNTDRYQAVAFEEGHYLQVEVAALVRTSQQPALARQFLEFMLTPAFQQEIPLKNVMYPAIDLGQQVPDVFDRLIDPPETLYFQPETVADHRKQWIDEWLNATTR</sequence>
<dbReference type="AlphaFoldDB" id="N6W9K4"/>
<keyword evidence="8" id="KW-1185">Reference proteome</keyword>
<dbReference type="PATRIC" id="fig|626887.3.peg.176"/>
<dbReference type="NCBIfam" id="TIGR01254">
    <property type="entry name" value="sfuA"/>
    <property type="match status" value="1"/>
</dbReference>
<dbReference type="GO" id="GO:0015888">
    <property type="term" value="P:thiamine transport"/>
    <property type="evidence" value="ECO:0007669"/>
    <property type="project" value="InterPro"/>
</dbReference>
<evidence type="ECO:0000313" key="8">
    <source>
        <dbReference type="Proteomes" id="UP000013165"/>
    </source>
</evidence>
<dbReference type="Gene3D" id="3.40.190.10">
    <property type="entry name" value="Periplasmic binding protein-like II"/>
    <property type="match status" value="2"/>
</dbReference>
<evidence type="ECO:0000256" key="3">
    <source>
        <dbReference type="ARBA" id="ARBA00022448"/>
    </source>
</evidence>
<proteinExistence type="inferred from homology"/>
<comment type="subcellular location">
    <subcellularLocation>
        <location evidence="1">Periplasm</location>
    </subcellularLocation>
</comment>
<dbReference type="InterPro" id="IPR005948">
    <property type="entry name" value="ThiB-like"/>
</dbReference>
<feature type="signal peptide" evidence="6">
    <location>
        <begin position="1"/>
        <end position="32"/>
    </location>
</feature>
<dbReference type="GO" id="GO:0030975">
    <property type="term" value="F:thiamine binding"/>
    <property type="evidence" value="ECO:0007669"/>
    <property type="project" value="InterPro"/>
</dbReference>
<dbReference type="EMBL" id="APLQ01000007">
    <property type="protein sequence ID" value="ENO16969.2"/>
    <property type="molecule type" value="Genomic_DNA"/>
</dbReference>
<reference evidence="7 8" key="1">
    <citation type="journal article" date="2013" name="Genome Announc.">
        <title>Genome Sequence of the Polycyclic Aromatic Hydrocarbon-Degrading Bacterium Strain Marinobacter nanhaiticus D15-8WT.</title>
        <authorList>
            <person name="Cui Z."/>
            <person name="Gao W."/>
            <person name="Li Q."/>
            <person name="Xu G."/>
            <person name="Zheng L."/>
        </authorList>
    </citation>
    <scope>NUCLEOTIDE SEQUENCE [LARGE SCALE GENOMIC DNA]</scope>
    <source>
        <strain evidence="7 8">D15-8W</strain>
    </source>
</reference>
<protein>
    <submittedName>
        <fullName evidence="7">Thiamine ABC transporter substrate binding subunit</fullName>
    </submittedName>
</protein>
<dbReference type="PANTHER" id="PTHR30006:SF3">
    <property type="entry name" value="THIAMINE-BINDING PERIPLASMIC PROTEIN"/>
    <property type="match status" value="1"/>
</dbReference>
<evidence type="ECO:0000256" key="4">
    <source>
        <dbReference type="ARBA" id="ARBA00022729"/>
    </source>
</evidence>
<dbReference type="Proteomes" id="UP000013165">
    <property type="component" value="Unassembled WGS sequence"/>
</dbReference>
<comment type="caution">
    <text evidence="7">The sequence shown here is derived from an EMBL/GenBank/DDBJ whole genome shotgun (WGS) entry which is preliminary data.</text>
</comment>
<comment type="similarity">
    <text evidence="2">Belongs to the bacterial solute-binding protein 1 family.</text>
</comment>
<feature type="chain" id="PRO_5017070718" evidence="6">
    <location>
        <begin position="33"/>
        <end position="344"/>
    </location>
</feature>
<gene>
    <name evidence="7" type="ORF">J057_00979</name>
</gene>
<dbReference type="PANTHER" id="PTHR30006">
    <property type="entry name" value="THIAMINE-BINDING PERIPLASMIC PROTEIN-RELATED"/>
    <property type="match status" value="1"/>
</dbReference>